<keyword evidence="2" id="KW-0328">Glycosyltransferase</keyword>
<evidence type="ECO:0000313" key="4">
    <source>
        <dbReference type="EMBL" id="KDO67023.1"/>
    </source>
</evidence>
<dbReference type="CDD" id="cd03784">
    <property type="entry name" value="GT1_Gtf-like"/>
    <property type="match status" value="1"/>
</dbReference>
<dbReference type="eggNOG" id="KOG1192">
    <property type="taxonomic scope" value="Eukaryota"/>
</dbReference>
<dbReference type="InterPro" id="IPR002213">
    <property type="entry name" value="UDP_glucos_trans"/>
</dbReference>
<dbReference type="EMBL" id="KK784898">
    <property type="protein sequence ID" value="KDO67023.1"/>
    <property type="molecule type" value="Genomic_DNA"/>
</dbReference>
<dbReference type="PANTHER" id="PTHR11926:SF774">
    <property type="entry name" value="UDP-GLYCOSYLTRANSFERASE 85A1-RELATED"/>
    <property type="match status" value="1"/>
</dbReference>
<proteinExistence type="inferred from homology"/>
<keyword evidence="5" id="KW-1185">Reference proteome</keyword>
<dbReference type="AlphaFoldDB" id="A0A067FI35"/>
<dbReference type="GO" id="GO:0035251">
    <property type="term" value="F:UDP-glucosyltransferase activity"/>
    <property type="evidence" value="ECO:0000318"/>
    <property type="project" value="GO_Central"/>
</dbReference>
<evidence type="ECO:0000256" key="2">
    <source>
        <dbReference type="ARBA" id="ARBA00022676"/>
    </source>
</evidence>
<dbReference type="Gene3D" id="3.40.50.2000">
    <property type="entry name" value="Glycogen Phosphorylase B"/>
    <property type="match status" value="2"/>
</dbReference>
<dbReference type="SUPFAM" id="SSF53756">
    <property type="entry name" value="UDP-Glycosyltransferase/glycogen phosphorylase"/>
    <property type="match status" value="1"/>
</dbReference>
<dbReference type="Pfam" id="PF00201">
    <property type="entry name" value="UDPGT"/>
    <property type="match status" value="1"/>
</dbReference>
<gene>
    <name evidence="4" type="ORF">CISIN_1g012096mg</name>
</gene>
<comment type="similarity">
    <text evidence="1">Belongs to the UDP-glycosyltransferase family.</text>
</comment>
<dbReference type="FunFam" id="3.40.50.2000:FF:000138">
    <property type="entry name" value="Glycosyltransferase"/>
    <property type="match status" value="1"/>
</dbReference>
<reference evidence="4 5" key="1">
    <citation type="submission" date="2014-04" db="EMBL/GenBank/DDBJ databases">
        <authorList>
            <consortium name="International Citrus Genome Consortium"/>
            <person name="Gmitter F."/>
            <person name="Chen C."/>
            <person name="Farmerie W."/>
            <person name="Harkins T."/>
            <person name="Desany B."/>
            <person name="Mohiuddin M."/>
            <person name="Kodira C."/>
            <person name="Borodovsky M."/>
            <person name="Lomsadze A."/>
            <person name="Burns P."/>
            <person name="Jenkins J."/>
            <person name="Prochnik S."/>
            <person name="Shu S."/>
            <person name="Chapman J."/>
            <person name="Pitluck S."/>
            <person name="Schmutz J."/>
            <person name="Rokhsar D."/>
        </authorList>
    </citation>
    <scope>NUCLEOTIDE SEQUENCE</scope>
</reference>
<dbReference type="FunFam" id="3.40.50.2000:FF:000152">
    <property type="entry name" value="Glycosyltransferase"/>
    <property type="match status" value="1"/>
</dbReference>
<dbReference type="PaxDb" id="2711-XP_006488587.1"/>
<organism evidence="4 5">
    <name type="scientific">Citrus sinensis</name>
    <name type="common">Sweet orange</name>
    <name type="synonym">Citrus aurantium var. sinensis</name>
    <dbReference type="NCBI Taxonomy" id="2711"/>
    <lineage>
        <taxon>Eukaryota</taxon>
        <taxon>Viridiplantae</taxon>
        <taxon>Streptophyta</taxon>
        <taxon>Embryophyta</taxon>
        <taxon>Tracheophyta</taxon>
        <taxon>Spermatophyta</taxon>
        <taxon>Magnoliopsida</taxon>
        <taxon>eudicotyledons</taxon>
        <taxon>Gunneridae</taxon>
        <taxon>Pentapetalae</taxon>
        <taxon>rosids</taxon>
        <taxon>malvids</taxon>
        <taxon>Sapindales</taxon>
        <taxon>Rutaceae</taxon>
        <taxon>Aurantioideae</taxon>
        <taxon>Citrus</taxon>
    </lineage>
</organism>
<accession>A0A067FI35</accession>
<keyword evidence="3" id="KW-0808">Transferase</keyword>
<sequence>MDHSRMKATGRMCHIVALPYPGRGHINPMMNLCKLLVSRNPNVFITFVVTEEWLSFIGSGHGNHNNIRFETIPNVIPSELVRARDFLAFVESVSTKMEAPFEKVLDFLQVEAPVVSAIIVDTFLAWAVDVGNRRNIPVASFWSMSASLFSVFHHFELLVQNGHFPVELSERGEEVVDYIPGLASTKLADLPTIFYGSGRQTLQRALESVSKVSKAQCLLLSSVYELEAKVNDTLKAKFPFPVYPIGPTIPYFEIKSNLLTSTSLNINNEPDNYFHWLDSQPDSSVLYVSLGSLWSVSSVQMDEIVAGVRNSGVRFFWVSRGDTSWFKDGCVDRGIVVPWCDQLEVLCHSSIGGFWTHCGLNSTLEAAYAGVPMLTFPIMMDQVPNSKLIVEDWKIGWKVKKPEIGSESLVTRDEITELVKRFMDLNNDERKAMSKRAREVQEICQEAVAENGSSITNFDAFLNDISLAHFN</sequence>
<name>A0A067FI35_CITSI</name>
<evidence type="ECO:0000313" key="5">
    <source>
        <dbReference type="Proteomes" id="UP000027120"/>
    </source>
</evidence>
<dbReference type="PANTHER" id="PTHR11926">
    <property type="entry name" value="GLUCOSYL/GLUCURONOSYL TRANSFERASES"/>
    <property type="match status" value="1"/>
</dbReference>
<protein>
    <recommendedName>
        <fullName evidence="6">Glycosyltransferase</fullName>
    </recommendedName>
</protein>
<evidence type="ECO:0000256" key="1">
    <source>
        <dbReference type="ARBA" id="ARBA00009995"/>
    </source>
</evidence>
<dbReference type="SMR" id="A0A067FI35"/>
<evidence type="ECO:0000256" key="3">
    <source>
        <dbReference type="ARBA" id="ARBA00022679"/>
    </source>
</evidence>
<dbReference type="Proteomes" id="UP000027120">
    <property type="component" value="Unassembled WGS sequence"/>
</dbReference>
<evidence type="ECO:0008006" key="6">
    <source>
        <dbReference type="Google" id="ProtNLM"/>
    </source>
</evidence>